<organism evidence="2 3">
    <name type="scientific">Exidia glandulosa HHB12029</name>
    <dbReference type="NCBI Taxonomy" id="1314781"/>
    <lineage>
        <taxon>Eukaryota</taxon>
        <taxon>Fungi</taxon>
        <taxon>Dikarya</taxon>
        <taxon>Basidiomycota</taxon>
        <taxon>Agaricomycotina</taxon>
        <taxon>Agaricomycetes</taxon>
        <taxon>Auriculariales</taxon>
        <taxon>Exidiaceae</taxon>
        <taxon>Exidia</taxon>
    </lineage>
</organism>
<protein>
    <submittedName>
        <fullName evidence="2">Uncharacterized protein</fullName>
    </submittedName>
</protein>
<gene>
    <name evidence="2" type="ORF">EXIGLDRAFT_736074</name>
</gene>
<dbReference type="AlphaFoldDB" id="A0A165JL64"/>
<keyword evidence="3" id="KW-1185">Reference proteome</keyword>
<evidence type="ECO:0000313" key="3">
    <source>
        <dbReference type="Proteomes" id="UP000077266"/>
    </source>
</evidence>
<sequence>MPASRTAAVDFRSALGDQAPRIGLDSDPAPGLDDPEKLPKGHRCPAHVALAVAVAGALLSDEAPSTEAFPSFCEGGSPCTHLCTVCVDSSHAPTCVGKHWQGMRSGRPIQQA</sequence>
<feature type="region of interest" description="Disordered" evidence="1">
    <location>
        <begin position="1"/>
        <end position="40"/>
    </location>
</feature>
<dbReference type="InParanoid" id="A0A165JL64"/>
<evidence type="ECO:0000313" key="2">
    <source>
        <dbReference type="EMBL" id="KZV95011.1"/>
    </source>
</evidence>
<dbReference type="EMBL" id="KV425964">
    <property type="protein sequence ID" value="KZV95011.1"/>
    <property type="molecule type" value="Genomic_DNA"/>
</dbReference>
<name>A0A165JL64_EXIGL</name>
<dbReference type="Proteomes" id="UP000077266">
    <property type="component" value="Unassembled WGS sequence"/>
</dbReference>
<evidence type="ECO:0000256" key="1">
    <source>
        <dbReference type="SAM" id="MobiDB-lite"/>
    </source>
</evidence>
<accession>A0A165JL64</accession>
<reference evidence="2 3" key="1">
    <citation type="journal article" date="2016" name="Mol. Biol. Evol.">
        <title>Comparative Genomics of Early-Diverging Mushroom-Forming Fungi Provides Insights into the Origins of Lignocellulose Decay Capabilities.</title>
        <authorList>
            <person name="Nagy L.G."/>
            <person name="Riley R."/>
            <person name="Tritt A."/>
            <person name="Adam C."/>
            <person name="Daum C."/>
            <person name="Floudas D."/>
            <person name="Sun H."/>
            <person name="Yadav J.S."/>
            <person name="Pangilinan J."/>
            <person name="Larsson K.H."/>
            <person name="Matsuura K."/>
            <person name="Barry K."/>
            <person name="Labutti K."/>
            <person name="Kuo R."/>
            <person name="Ohm R.A."/>
            <person name="Bhattacharya S.S."/>
            <person name="Shirouzu T."/>
            <person name="Yoshinaga Y."/>
            <person name="Martin F.M."/>
            <person name="Grigoriev I.V."/>
            <person name="Hibbett D.S."/>
        </authorList>
    </citation>
    <scope>NUCLEOTIDE SEQUENCE [LARGE SCALE GENOMIC DNA]</scope>
    <source>
        <strain evidence="2 3">HHB12029</strain>
    </source>
</reference>
<proteinExistence type="predicted"/>